<reference evidence="3 4" key="1">
    <citation type="submission" date="2022-04" db="EMBL/GenBank/DDBJ databases">
        <title>Gracilibacillus sp. isolated from saltern.</title>
        <authorList>
            <person name="Won M."/>
            <person name="Lee C.-M."/>
            <person name="Woen H.-Y."/>
            <person name="Kwon S.-W."/>
        </authorList>
    </citation>
    <scope>NUCLEOTIDE SEQUENCE [LARGE SCALE GENOMIC DNA]</scope>
    <source>
        <strain evidence="3 4">SSPM10-3</strain>
    </source>
</reference>
<dbReference type="InterPro" id="IPR050490">
    <property type="entry name" value="Bact_solute-bd_prot1"/>
</dbReference>
<dbReference type="InterPro" id="IPR006059">
    <property type="entry name" value="SBP"/>
</dbReference>
<feature type="coiled-coil region" evidence="1">
    <location>
        <begin position="429"/>
        <end position="456"/>
    </location>
</feature>
<dbReference type="SUPFAM" id="SSF53850">
    <property type="entry name" value="Periplasmic binding protein-like II"/>
    <property type="match status" value="1"/>
</dbReference>
<keyword evidence="4" id="KW-1185">Reference proteome</keyword>
<evidence type="ECO:0000256" key="1">
    <source>
        <dbReference type="SAM" id="Coils"/>
    </source>
</evidence>
<protein>
    <submittedName>
        <fullName evidence="3">Extracellular solute-binding protein</fullName>
    </submittedName>
</protein>
<dbReference type="EMBL" id="CP095071">
    <property type="protein sequence ID" value="UOQ85125.1"/>
    <property type="molecule type" value="Genomic_DNA"/>
</dbReference>
<organism evidence="3 4">
    <name type="scientific">Gracilibacillus salinarum</name>
    <dbReference type="NCBI Taxonomy" id="2932255"/>
    <lineage>
        <taxon>Bacteria</taxon>
        <taxon>Bacillati</taxon>
        <taxon>Bacillota</taxon>
        <taxon>Bacilli</taxon>
        <taxon>Bacillales</taxon>
        <taxon>Bacillaceae</taxon>
        <taxon>Gracilibacillus</taxon>
    </lineage>
</organism>
<dbReference type="PANTHER" id="PTHR43649:SF12">
    <property type="entry name" value="DIACETYLCHITOBIOSE BINDING PROTEIN DASA"/>
    <property type="match status" value="1"/>
</dbReference>
<dbReference type="Gene3D" id="3.40.190.10">
    <property type="entry name" value="Periplasmic binding protein-like II"/>
    <property type="match status" value="1"/>
</dbReference>
<evidence type="ECO:0000313" key="4">
    <source>
        <dbReference type="Proteomes" id="UP000831537"/>
    </source>
</evidence>
<name>A0ABY4GLR3_9BACI</name>
<dbReference type="PROSITE" id="PS51257">
    <property type="entry name" value="PROKAR_LIPOPROTEIN"/>
    <property type="match status" value="1"/>
</dbReference>
<dbReference type="Pfam" id="PF01547">
    <property type="entry name" value="SBP_bac_1"/>
    <property type="match status" value="1"/>
</dbReference>
<dbReference type="Proteomes" id="UP000831537">
    <property type="component" value="Chromosome"/>
</dbReference>
<feature type="signal peptide" evidence="2">
    <location>
        <begin position="1"/>
        <end position="20"/>
    </location>
</feature>
<feature type="chain" id="PRO_5046250016" evidence="2">
    <location>
        <begin position="21"/>
        <end position="476"/>
    </location>
</feature>
<keyword evidence="1" id="KW-0175">Coiled coil</keyword>
<gene>
    <name evidence="3" type="ORF">MUN87_21180</name>
</gene>
<keyword evidence="2" id="KW-0732">Signal</keyword>
<dbReference type="PANTHER" id="PTHR43649">
    <property type="entry name" value="ARABINOSE-BINDING PROTEIN-RELATED"/>
    <property type="match status" value="1"/>
</dbReference>
<evidence type="ECO:0000313" key="3">
    <source>
        <dbReference type="EMBL" id="UOQ85125.1"/>
    </source>
</evidence>
<proteinExistence type="predicted"/>
<sequence>MLKTSFKIMALLLVTIGLLAACSSGESNDPNKTTLTFWNRLPELTTQFEDFITTFEEEHPDIQIDMQTLGASGNQQYQTAIKNDELPDIFVTANVTSLQNLVDQELLHNLNDVVTPEVKEEFYPGVWSENFTTIGEDIYQLPLNSGKSSVLMYYNKDVLEEYGISEEQIPSTWDEMLEVGKSIYDQSGGGVYGLIMGAEANWLSDMTINQMATNITPEVHPSIDVARQLNYKSGNPDFVNDGNVETIEFLKTLMDENVLSPASVEYNESTAIANFAAGKSAFYFDGNWAGSVIMNDEEGPGFENWGVAPMPTKDGGAYYSDMVPKEGLMVSNSTEHWEEVQTFLNYFIENGYRDVIVESGAHEPPMDIEVSDPPFEQYNKINEINGQNSIATPSIYEKNSDTIGFIQDYQGGLSYSTGSILAGYLQGEVSDAGAELEKAQEEAQKVFDENLEQYENVNQSDFVFNDWVPFEPYTTE</sequence>
<evidence type="ECO:0000256" key="2">
    <source>
        <dbReference type="SAM" id="SignalP"/>
    </source>
</evidence>
<dbReference type="RefSeq" id="WP_244743831.1">
    <property type="nucleotide sequence ID" value="NZ_CP095071.1"/>
</dbReference>
<accession>A0ABY4GLR3</accession>